<accession>A0A1J5R718</accession>
<dbReference type="Gene3D" id="3.50.50.100">
    <property type="match status" value="1"/>
</dbReference>
<evidence type="ECO:0000313" key="2">
    <source>
        <dbReference type="EMBL" id="OIQ91774.1"/>
    </source>
</evidence>
<dbReference type="EMBL" id="MLJW01000249">
    <property type="protein sequence ID" value="OIQ91774.1"/>
    <property type="molecule type" value="Genomic_DNA"/>
</dbReference>
<gene>
    <name evidence="2" type="ORF">GALL_263130</name>
</gene>
<dbReference type="AlphaFoldDB" id="A0A1J5R718"/>
<protein>
    <submittedName>
        <fullName evidence="2">Uncharacterized protein</fullName>
    </submittedName>
</protein>
<feature type="region of interest" description="Disordered" evidence="1">
    <location>
        <begin position="159"/>
        <end position="184"/>
    </location>
</feature>
<reference evidence="2" key="1">
    <citation type="submission" date="2016-10" db="EMBL/GenBank/DDBJ databases">
        <title>Sequence of Gallionella enrichment culture.</title>
        <authorList>
            <person name="Poehlein A."/>
            <person name="Muehling M."/>
            <person name="Daniel R."/>
        </authorList>
    </citation>
    <scope>NUCLEOTIDE SEQUENCE</scope>
</reference>
<organism evidence="2">
    <name type="scientific">mine drainage metagenome</name>
    <dbReference type="NCBI Taxonomy" id="410659"/>
    <lineage>
        <taxon>unclassified sequences</taxon>
        <taxon>metagenomes</taxon>
        <taxon>ecological metagenomes</taxon>
    </lineage>
</organism>
<evidence type="ECO:0000256" key="1">
    <source>
        <dbReference type="SAM" id="MobiDB-lite"/>
    </source>
</evidence>
<sequence>MCAPEHAVVAADTVAAVVATLRAGQRQRLVIGVGHGTCTCEGAAFEYTFDVEHELRMSGVHDLADVVYLTNEYELGDVGAGGMTFDQNGFTTSSRMWTESLLRERGVRAIQQAHVHRVDADCTVEPFDEWTAEHWPRTYQNPLGRNIFGIGIAFAPPHAISRPRKSPRGTVIAPAPPRTGMPSGVMGRMVERNLVDMIQGGAAAPTHSASMGAMGAACNASAGTGLRRGTAAAMTMYPIVPDLRRYPGTGRSSTDTYGEIGLAAHGTEHMLHYLFLYQAKASPGWQLIPR</sequence>
<comment type="caution">
    <text evidence="2">The sequence shown here is derived from an EMBL/GenBank/DDBJ whole genome shotgun (WGS) entry which is preliminary data.</text>
</comment>
<proteinExistence type="predicted"/>
<name>A0A1J5R718_9ZZZZ</name>